<evidence type="ECO:0000256" key="4">
    <source>
        <dbReference type="PIRSR" id="PIRSR001365-1"/>
    </source>
</evidence>
<proteinExistence type="inferred from homology"/>
<comment type="similarity">
    <text evidence="3">Belongs to the DapA family.</text>
</comment>
<comment type="caution">
    <text evidence="6">The sequence shown here is derived from an EMBL/GenBank/DDBJ whole genome shotgun (WGS) entry which is preliminary data.</text>
</comment>
<evidence type="ECO:0000313" key="7">
    <source>
        <dbReference type="Proteomes" id="UP000319908"/>
    </source>
</evidence>
<evidence type="ECO:0000256" key="3">
    <source>
        <dbReference type="PIRNR" id="PIRNR001365"/>
    </source>
</evidence>
<dbReference type="InterPro" id="IPR020625">
    <property type="entry name" value="Schiff_base-form_aldolases_AS"/>
</dbReference>
<accession>A0A5C6BYD7</accession>
<evidence type="ECO:0000256" key="5">
    <source>
        <dbReference type="PIRSR" id="PIRSR001365-2"/>
    </source>
</evidence>
<organism evidence="6 7">
    <name type="scientific">Allorhodopirellula heiligendammensis</name>
    <dbReference type="NCBI Taxonomy" id="2714739"/>
    <lineage>
        <taxon>Bacteria</taxon>
        <taxon>Pseudomonadati</taxon>
        <taxon>Planctomycetota</taxon>
        <taxon>Planctomycetia</taxon>
        <taxon>Pirellulales</taxon>
        <taxon>Pirellulaceae</taxon>
        <taxon>Allorhodopirellula</taxon>
    </lineage>
</organism>
<dbReference type="Gene3D" id="3.20.20.70">
    <property type="entry name" value="Aldolase class I"/>
    <property type="match status" value="1"/>
</dbReference>
<dbReference type="CDD" id="cd00408">
    <property type="entry name" value="DHDPS-like"/>
    <property type="match status" value="1"/>
</dbReference>
<dbReference type="EC" id="4.1.2.-" evidence="6"/>
<keyword evidence="7" id="KW-1185">Reference proteome</keyword>
<dbReference type="PRINTS" id="PR00146">
    <property type="entry name" value="DHPICSNTHASE"/>
</dbReference>
<feature type="binding site" evidence="5">
    <location>
        <position position="72"/>
    </location>
    <ligand>
        <name>pyruvate</name>
        <dbReference type="ChEBI" id="CHEBI:15361"/>
    </ligand>
</feature>
<dbReference type="Proteomes" id="UP000319908">
    <property type="component" value="Unassembled WGS sequence"/>
</dbReference>
<reference evidence="6 7" key="1">
    <citation type="journal article" date="2020" name="Antonie Van Leeuwenhoek">
        <title>Rhodopirellula heiligendammensis sp. nov., Rhodopirellula pilleata sp. nov., and Rhodopirellula solitaria sp. nov. isolated from natural or artificial marine surfaces in Northern Germany and California, USA, and emended description of the genus Rhodopirellula.</title>
        <authorList>
            <person name="Kallscheuer N."/>
            <person name="Wiegand S."/>
            <person name="Jogler M."/>
            <person name="Boedeker C."/>
            <person name="Peeters S.H."/>
            <person name="Rast P."/>
            <person name="Heuer A."/>
            <person name="Jetten M.S.M."/>
            <person name="Rohde M."/>
            <person name="Jogler C."/>
        </authorList>
    </citation>
    <scope>NUCLEOTIDE SEQUENCE [LARGE SCALE GENOMIC DNA]</scope>
    <source>
        <strain evidence="6 7">Poly21</strain>
    </source>
</reference>
<keyword evidence="2" id="KW-0704">Schiff base</keyword>
<dbReference type="PROSITE" id="PS00666">
    <property type="entry name" value="DHDPS_2"/>
    <property type="match status" value="1"/>
</dbReference>
<feature type="binding site" evidence="5">
    <location>
        <position position="232"/>
    </location>
    <ligand>
        <name>pyruvate</name>
        <dbReference type="ChEBI" id="CHEBI:15361"/>
    </ligand>
</feature>
<dbReference type="SUPFAM" id="SSF51569">
    <property type="entry name" value="Aldolase"/>
    <property type="match status" value="1"/>
</dbReference>
<dbReference type="Pfam" id="PF00701">
    <property type="entry name" value="DHDPS"/>
    <property type="match status" value="1"/>
</dbReference>
<evidence type="ECO:0000313" key="6">
    <source>
        <dbReference type="EMBL" id="TWU15884.1"/>
    </source>
</evidence>
<dbReference type="InterPro" id="IPR013785">
    <property type="entry name" value="Aldolase_TIM"/>
</dbReference>
<dbReference type="InterPro" id="IPR002220">
    <property type="entry name" value="DapA-like"/>
</dbReference>
<dbReference type="PANTHER" id="PTHR42849:SF1">
    <property type="entry name" value="N-ACETYLNEURAMINATE LYASE"/>
    <property type="match status" value="1"/>
</dbReference>
<dbReference type="GO" id="GO:0005829">
    <property type="term" value="C:cytosol"/>
    <property type="evidence" value="ECO:0007669"/>
    <property type="project" value="TreeGrafter"/>
</dbReference>
<dbReference type="SMART" id="SM01130">
    <property type="entry name" value="DHDPS"/>
    <property type="match status" value="1"/>
</dbReference>
<keyword evidence="1 3" id="KW-0456">Lyase</keyword>
<feature type="active site" description="Schiff-base intermediate with substrate" evidence="4">
    <location>
        <position position="188"/>
    </location>
</feature>
<dbReference type="AlphaFoldDB" id="A0A5C6BYD7"/>
<dbReference type="PANTHER" id="PTHR42849">
    <property type="entry name" value="N-ACETYLNEURAMINATE LYASE"/>
    <property type="match status" value="1"/>
</dbReference>
<gene>
    <name evidence="6" type="primary">yagE</name>
    <name evidence="6" type="ORF">Poly21_30860</name>
</gene>
<dbReference type="GO" id="GO:0019262">
    <property type="term" value="P:N-acetylneuraminate catabolic process"/>
    <property type="evidence" value="ECO:0007669"/>
    <property type="project" value="TreeGrafter"/>
</dbReference>
<protein>
    <submittedName>
        <fullName evidence="6">2-keto-3-deoxy-galactonate aldolase YagE</fullName>
        <ecNumber evidence="6">4.1.2.-</ecNumber>
    </submittedName>
</protein>
<dbReference type="PIRSF" id="PIRSF001365">
    <property type="entry name" value="DHDPS"/>
    <property type="match status" value="1"/>
</dbReference>
<dbReference type="GO" id="GO:0008747">
    <property type="term" value="F:N-acetylneuraminate lyase activity"/>
    <property type="evidence" value="ECO:0007669"/>
    <property type="project" value="TreeGrafter"/>
</dbReference>
<sequence>MIYRLLVSSIYFFVKVPMSVSSHSSALSLRGIVPPLITPLSARDVLDREGLARLLDHVIGGGAVGVFILGTTGEAPSLSYRLRRELIAETIRLVDGRVPVLVGVTDTAFVETVNLAEYAAECGADGAVLTTPYYFPAGQTELTSYVENIQPLIPLPLMLYNMPQLTKVWFEIETLRRLSSLEGIVGVKDSSGDMEYFARLCELKQERPDWSILLGPEAKLAEAHSLGGDGGVCGGANVMPGLFNDCYEALRDGDAAKQQLSQRKIDRFQDIYEIGKYASRHIKATKAAASLIGICGDLPADPFHAFAQPERDRVAEILRSVESL</sequence>
<evidence type="ECO:0000256" key="1">
    <source>
        <dbReference type="ARBA" id="ARBA00023239"/>
    </source>
</evidence>
<name>A0A5C6BYD7_9BACT</name>
<feature type="active site" description="Proton donor/acceptor" evidence="4">
    <location>
        <position position="160"/>
    </location>
</feature>
<dbReference type="EMBL" id="SJPU01000002">
    <property type="protein sequence ID" value="TWU15884.1"/>
    <property type="molecule type" value="Genomic_DNA"/>
</dbReference>
<evidence type="ECO:0000256" key="2">
    <source>
        <dbReference type="ARBA" id="ARBA00023270"/>
    </source>
</evidence>